<evidence type="ECO:0000313" key="1">
    <source>
        <dbReference type="EMBL" id="MBI5250457.1"/>
    </source>
</evidence>
<dbReference type="AlphaFoldDB" id="A0A9D6V2X0"/>
<evidence type="ECO:0008006" key="3">
    <source>
        <dbReference type="Google" id="ProtNLM"/>
    </source>
</evidence>
<accession>A0A9D6V2X0</accession>
<comment type="caution">
    <text evidence="1">The sequence shown here is derived from an EMBL/GenBank/DDBJ whole genome shotgun (WGS) entry which is preliminary data.</text>
</comment>
<evidence type="ECO:0000313" key="2">
    <source>
        <dbReference type="Proteomes" id="UP000807825"/>
    </source>
</evidence>
<gene>
    <name evidence="1" type="ORF">HY912_13270</name>
</gene>
<sequence>MPQVQDTSVVTVLHPICCGLDVHEKYITACLVSTDPMGKARPVMENFGTFTYDLIRLRE</sequence>
<organism evidence="1 2">
    <name type="scientific">Desulfomonile tiedjei</name>
    <dbReference type="NCBI Taxonomy" id="2358"/>
    <lineage>
        <taxon>Bacteria</taxon>
        <taxon>Pseudomonadati</taxon>
        <taxon>Thermodesulfobacteriota</taxon>
        <taxon>Desulfomonilia</taxon>
        <taxon>Desulfomonilales</taxon>
        <taxon>Desulfomonilaceae</taxon>
        <taxon>Desulfomonile</taxon>
    </lineage>
</organism>
<dbReference type="EMBL" id="JACRDE010000346">
    <property type="protein sequence ID" value="MBI5250457.1"/>
    <property type="molecule type" value="Genomic_DNA"/>
</dbReference>
<protein>
    <recommendedName>
        <fullName evidence="3">IS110 family transposase</fullName>
    </recommendedName>
</protein>
<name>A0A9D6V2X0_9BACT</name>
<reference evidence="1" key="1">
    <citation type="submission" date="2020-07" db="EMBL/GenBank/DDBJ databases">
        <title>Huge and variable diversity of episymbiotic CPR bacteria and DPANN archaea in groundwater ecosystems.</title>
        <authorList>
            <person name="He C.Y."/>
            <person name="Keren R."/>
            <person name="Whittaker M."/>
            <person name="Farag I.F."/>
            <person name="Doudna J."/>
            <person name="Cate J.H.D."/>
            <person name="Banfield J.F."/>
        </authorList>
    </citation>
    <scope>NUCLEOTIDE SEQUENCE</scope>
    <source>
        <strain evidence="1">NC_groundwater_1664_Pr3_B-0.1um_52_9</strain>
    </source>
</reference>
<proteinExistence type="predicted"/>
<dbReference type="Proteomes" id="UP000807825">
    <property type="component" value="Unassembled WGS sequence"/>
</dbReference>